<evidence type="ECO:0000313" key="9">
    <source>
        <dbReference type="EMBL" id="MBB3052654.1"/>
    </source>
</evidence>
<dbReference type="GO" id="GO:0003995">
    <property type="term" value="F:acyl-CoA dehydrogenase activity"/>
    <property type="evidence" value="ECO:0007669"/>
    <property type="project" value="TreeGrafter"/>
</dbReference>
<dbReference type="Pfam" id="PF02771">
    <property type="entry name" value="Acyl-CoA_dh_N"/>
    <property type="match status" value="1"/>
</dbReference>
<name>A0A839S5L3_9PSEU</name>
<dbReference type="Gene3D" id="1.20.140.10">
    <property type="entry name" value="Butyryl-CoA Dehydrogenase, subunit A, domain 3"/>
    <property type="match status" value="1"/>
</dbReference>
<evidence type="ECO:0000259" key="7">
    <source>
        <dbReference type="Pfam" id="PF00441"/>
    </source>
</evidence>
<sequence length="380" mass="39350">MDFTYTEAQHDLAELTRRIAADHPPTAPHGTGGFDRDLWRALASAGVLDAALPSNVGGGGFGVLEQCAILHELGRAAAPVPYVPAISPAAAVLAEFGDGELLERWLVPVVRAAAVLTAAVPDDGAPTEFALAPDGGLTGEAQTAPYGAFADGLLIQAATADGDVLALVGADDPGLELAPQRVVDHADAALVRAAAVRPRAVLPAKAVPFLRRRLTLGACARQLGVVERALELTAAYAGERHQFGTPIGGFQAVRHRLADGYIDVDAVRLSLWQAAWRLSATSEDPQHDHSAPARTGGGAPDGDRGQGPDPDADVDVAIATAKYWAAEAGHRVAHTAVHVHGGVGIDVDHDVHRYFVAAKRGEFAGGGATAQLHRLGELLA</sequence>
<dbReference type="InterPro" id="IPR013786">
    <property type="entry name" value="AcylCoA_DH/ox_N"/>
</dbReference>
<evidence type="ECO:0000313" key="10">
    <source>
        <dbReference type="Proteomes" id="UP000550714"/>
    </source>
</evidence>
<dbReference type="InterPro" id="IPR009100">
    <property type="entry name" value="AcylCoA_DH/oxidase_NM_dom_sf"/>
</dbReference>
<reference evidence="9 10" key="1">
    <citation type="submission" date="2020-08" db="EMBL/GenBank/DDBJ databases">
        <title>Genomic Encyclopedia of Type Strains, Phase III (KMG-III): the genomes of soil and plant-associated and newly described type strains.</title>
        <authorList>
            <person name="Whitman W."/>
        </authorList>
    </citation>
    <scope>NUCLEOTIDE SEQUENCE [LARGE SCALE GENOMIC DNA]</scope>
    <source>
        <strain evidence="9 10">CECT 8577</strain>
    </source>
</reference>
<comment type="similarity">
    <text evidence="2">Belongs to the acyl-CoA dehydrogenase family.</text>
</comment>
<dbReference type="PANTHER" id="PTHR43884:SF20">
    <property type="entry name" value="ACYL-COA DEHYDROGENASE FADE28"/>
    <property type="match status" value="1"/>
</dbReference>
<proteinExistence type="inferred from homology"/>
<dbReference type="Gene3D" id="2.40.110.10">
    <property type="entry name" value="Butyryl-CoA Dehydrogenase, subunit A, domain 2"/>
    <property type="match status" value="1"/>
</dbReference>
<dbReference type="AlphaFoldDB" id="A0A839S5L3"/>
<feature type="domain" description="Acyl-CoA dehydrogenase/oxidase N-terminal" evidence="8">
    <location>
        <begin position="6"/>
        <end position="111"/>
    </location>
</feature>
<dbReference type="InterPro" id="IPR037069">
    <property type="entry name" value="AcylCoA_DH/ox_N_sf"/>
</dbReference>
<dbReference type="Pfam" id="PF00441">
    <property type="entry name" value="Acyl-CoA_dh_1"/>
    <property type="match status" value="2"/>
</dbReference>
<feature type="domain" description="Acyl-CoA dehydrogenase/oxidase C-terminal" evidence="7">
    <location>
        <begin position="314"/>
        <end position="373"/>
    </location>
</feature>
<protein>
    <submittedName>
        <fullName evidence="9">Alkylation response protein AidB-like acyl-CoA dehydrogenase</fullName>
    </submittedName>
</protein>
<comment type="cofactor">
    <cofactor evidence="1">
        <name>FAD</name>
        <dbReference type="ChEBI" id="CHEBI:57692"/>
    </cofactor>
</comment>
<dbReference type="EMBL" id="JACHWU010000004">
    <property type="protein sequence ID" value="MBB3052654.1"/>
    <property type="molecule type" value="Genomic_DNA"/>
</dbReference>
<keyword evidence="4" id="KW-0274">FAD</keyword>
<evidence type="ECO:0000256" key="2">
    <source>
        <dbReference type="ARBA" id="ARBA00009347"/>
    </source>
</evidence>
<keyword evidence="3" id="KW-0285">Flavoprotein</keyword>
<dbReference type="Proteomes" id="UP000550714">
    <property type="component" value="Unassembled WGS sequence"/>
</dbReference>
<dbReference type="SUPFAM" id="SSF56645">
    <property type="entry name" value="Acyl-CoA dehydrogenase NM domain-like"/>
    <property type="match status" value="1"/>
</dbReference>
<keyword evidence="10" id="KW-1185">Reference proteome</keyword>
<feature type="domain" description="Acyl-CoA dehydrogenase/oxidase C-terminal" evidence="7">
    <location>
        <begin position="217"/>
        <end position="285"/>
    </location>
</feature>
<comment type="caution">
    <text evidence="9">The sequence shown here is derived from an EMBL/GenBank/DDBJ whole genome shotgun (WGS) entry which is preliminary data.</text>
</comment>
<evidence type="ECO:0000256" key="3">
    <source>
        <dbReference type="ARBA" id="ARBA00022630"/>
    </source>
</evidence>
<evidence type="ECO:0000256" key="4">
    <source>
        <dbReference type="ARBA" id="ARBA00022827"/>
    </source>
</evidence>
<feature type="region of interest" description="Disordered" evidence="6">
    <location>
        <begin position="280"/>
        <end position="312"/>
    </location>
</feature>
<keyword evidence="5" id="KW-0560">Oxidoreductase</keyword>
<dbReference type="SUPFAM" id="SSF47203">
    <property type="entry name" value="Acyl-CoA dehydrogenase C-terminal domain-like"/>
    <property type="match status" value="1"/>
</dbReference>
<evidence type="ECO:0000256" key="5">
    <source>
        <dbReference type="ARBA" id="ARBA00023002"/>
    </source>
</evidence>
<evidence type="ECO:0000259" key="8">
    <source>
        <dbReference type="Pfam" id="PF02771"/>
    </source>
</evidence>
<organism evidence="9 10">
    <name type="scientific">Prauserella isguenensis</name>
    <dbReference type="NCBI Taxonomy" id="1470180"/>
    <lineage>
        <taxon>Bacteria</taxon>
        <taxon>Bacillati</taxon>
        <taxon>Actinomycetota</taxon>
        <taxon>Actinomycetes</taxon>
        <taxon>Pseudonocardiales</taxon>
        <taxon>Pseudonocardiaceae</taxon>
        <taxon>Prauserella</taxon>
    </lineage>
</organism>
<evidence type="ECO:0000256" key="6">
    <source>
        <dbReference type="SAM" id="MobiDB-lite"/>
    </source>
</evidence>
<gene>
    <name evidence="9" type="ORF">FHS23_003688</name>
</gene>
<dbReference type="InterPro" id="IPR036250">
    <property type="entry name" value="AcylCo_DH-like_C"/>
</dbReference>
<accession>A0A839S5L3</accession>
<dbReference type="PANTHER" id="PTHR43884">
    <property type="entry name" value="ACYL-COA DEHYDROGENASE"/>
    <property type="match status" value="1"/>
</dbReference>
<dbReference type="RefSeq" id="WP_183657222.1">
    <property type="nucleotide sequence ID" value="NZ_JACHWU010000004.1"/>
</dbReference>
<dbReference type="GO" id="GO:0050660">
    <property type="term" value="F:flavin adenine dinucleotide binding"/>
    <property type="evidence" value="ECO:0007669"/>
    <property type="project" value="InterPro"/>
</dbReference>
<dbReference type="Gene3D" id="1.10.540.10">
    <property type="entry name" value="Acyl-CoA dehydrogenase/oxidase, N-terminal domain"/>
    <property type="match status" value="1"/>
</dbReference>
<dbReference type="InterPro" id="IPR009075">
    <property type="entry name" value="AcylCo_DH/oxidase_C"/>
</dbReference>
<dbReference type="InterPro" id="IPR046373">
    <property type="entry name" value="Acyl-CoA_Oxase/DH_mid-dom_sf"/>
</dbReference>
<evidence type="ECO:0000256" key="1">
    <source>
        <dbReference type="ARBA" id="ARBA00001974"/>
    </source>
</evidence>